<dbReference type="GO" id="GO:0012505">
    <property type="term" value="C:endomembrane system"/>
    <property type="evidence" value="ECO:0007669"/>
    <property type="project" value="UniProtKB-SubCell"/>
</dbReference>
<evidence type="ECO:0000256" key="1">
    <source>
        <dbReference type="ARBA" id="ARBA00004127"/>
    </source>
</evidence>
<gene>
    <name evidence="12" type="ORF">ABB55_03735</name>
</gene>
<organism evidence="12 13">
    <name type="scientific">Prosthecodimorpha hirschii</name>
    <dbReference type="NCBI Taxonomy" id="665126"/>
    <lineage>
        <taxon>Bacteria</taxon>
        <taxon>Pseudomonadati</taxon>
        <taxon>Pseudomonadota</taxon>
        <taxon>Alphaproteobacteria</taxon>
        <taxon>Hyphomicrobiales</taxon>
        <taxon>Ancalomicrobiaceae</taxon>
        <taxon>Prosthecodimorpha</taxon>
    </lineage>
</organism>
<keyword evidence="6" id="KW-0630">Potassium</keyword>
<accession>A0A0P6VX85</accession>
<keyword evidence="7 10" id="KW-1133">Transmembrane helix</keyword>
<feature type="transmembrane region" description="Helical" evidence="10">
    <location>
        <begin position="194"/>
        <end position="214"/>
    </location>
</feature>
<evidence type="ECO:0000256" key="2">
    <source>
        <dbReference type="ARBA" id="ARBA00022448"/>
    </source>
</evidence>
<dbReference type="SUPFAM" id="SSF51735">
    <property type="entry name" value="NAD(P)-binding Rossmann-fold domains"/>
    <property type="match status" value="1"/>
</dbReference>
<dbReference type="GO" id="GO:0006813">
    <property type="term" value="P:potassium ion transport"/>
    <property type="evidence" value="ECO:0007669"/>
    <property type="project" value="UniProtKB-KW"/>
</dbReference>
<protein>
    <submittedName>
        <fullName evidence="12">Potassium transporter TrkA</fullName>
    </submittedName>
</protein>
<dbReference type="InterPro" id="IPR036291">
    <property type="entry name" value="NAD(P)-bd_dom_sf"/>
</dbReference>
<reference evidence="12 13" key="2">
    <citation type="submission" date="2015-10" db="EMBL/GenBank/DDBJ databases">
        <title>Draft Genome Sequence of Prosthecomicrobium hirschii ATCC 27832.</title>
        <authorList>
            <person name="Daniel J."/>
            <person name="Givan S.A."/>
            <person name="Brun Y.V."/>
            <person name="Brown P.J."/>
        </authorList>
    </citation>
    <scope>NUCLEOTIDE SEQUENCE [LARGE SCALE GENOMIC DNA]</scope>
    <source>
        <strain evidence="12 13">16</strain>
    </source>
</reference>
<dbReference type="InterPro" id="IPR003148">
    <property type="entry name" value="RCK_N"/>
</dbReference>
<keyword evidence="8" id="KW-0406">Ion transport</keyword>
<feature type="transmembrane region" description="Helical" evidence="10">
    <location>
        <begin position="284"/>
        <end position="303"/>
    </location>
</feature>
<keyword evidence="9 10" id="KW-0472">Membrane</keyword>
<dbReference type="Pfam" id="PF02254">
    <property type="entry name" value="TrkA_N"/>
    <property type="match status" value="1"/>
</dbReference>
<feature type="transmembrane region" description="Helical" evidence="10">
    <location>
        <begin position="102"/>
        <end position="124"/>
    </location>
</feature>
<evidence type="ECO:0000256" key="3">
    <source>
        <dbReference type="ARBA" id="ARBA00022449"/>
    </source>
</evidence>
<evidence type="ECO:0000256" key="7">
    <source>
        <dbReference type="ARBA" id="ARBA00022989"/>
    </source>
</evidence>
<keyword evidence="3" id="KW-0050">Antiport</keyword>
<dbReference type="GO" id="GO:1902600">
    <property type="term" value="P:proton transmembrane transport"/>
    <property type="evidence" value="ECO:0007669"/>
    <property type="project" value="InterPro"/>
</dbReference>
<dbReference type="PANTHER" id="PTHR46157:SF4">
    <property type="entry name" value="K(+) EFFLUX ANTIPORTER 3, CHLOROPLASTIC"/>
    <property type="match status" value="1"/>
</dbReference>
<dbReference type="RefSeq" id="WP_054357609.1">
    <property type="nucleotide sequence ID" value="NZ_JAPCYQ010000001.1"/>
</dbReference>
<sequence length="586" mass="61348">MAGQVDLTHFKDALLVLGTAGIVVPIVHRLKVSPILGYLAAGAALGPNGLGQFHTRVPYLEWVTIQKTDEIAGIAELGIVFLLFFIGLELSFGRLATMRRYVFGLGLLQVLISGAVLAALASLFGLKPDAAILIGASLALSSTAIVVELLATRKRLTSTTGRVTFAILLLQDLAVVPILFLVETLGAGRDGSLVAGLGWALVQAGVAIALIVGLGKLVLSPLFRFVAETRDNELFIATTLLVVVGTGVASAAAGLSMALGAFVAGLLIAETEYRRAVEHTIEPFKGLLLGVFFFSVGMSIDFGRLIADPVLILGLAVALVAVKMLICTLLARGFGVAWPAAIETGALIGAGGEFAFIVIGLAMTTGIVERAAGSIAPTVVAITMAALPAMASLGRHLGRRLAQALPADPETLVAPPEEAGGRTIVVGYGRVGALIGTMLERHRQPYIAIDRDPTTVTLARRKGRPVYFGDITKPDFLRACGLDTARAVVVTVNSPTLVDDIVTVIRTLRPEAVIVARARDAAHATKLYAMGVTNAVPETIEASLQLSEAALVGLGVPMGPVIASIHDKRDEFRQMLKQSRTNAPKP</sequence>
<evidence type="ECO:0000256" key="6">
    <source>
        <dbReference type="ARBA" id="ARBA00022958"/>
    </source>
</evidence>
<feature type="transmembrane region" description="Helical" evidence="10">
    <location>
        <begin position="130"/>
        <end position="151"/>
    </location>
</feature>
<feature type="transmembrane region" description="Helical" evidence="10">
    <location>
        <begin position="71"/>
        <end position="90"/>
    </location>
</feature>
<dbReference type="EMBL" id="LJYW01000001">
    <property type="protein sequence ID" value="KPL51447.1"/>
    <property type="molecule type" value="Genomic_DNA"/>
</dbReference>
<evidence type="ECO:0000256" key="9">
    <source>
        <dbReference type="ARBA" id="ARBA00023136"/>
    </source>
</evidence>
<evidence type="ECO:0000256" key="10">
    <source>
        <dbReference type="SAM" id="Phobius"/>
    </source>
</evidence>
<dbReference type="PANTHER" id="PTHR46157">
    <property type="entry name" value="K(+) EFFLUX ANTIPORTER 3, CHLOROPLASTIC"/>
    <property type="match status" value="1"/>
</dbReference>
<dbReference type="STRING" id="665126.ABB55_03735"/>
<evidence type="ECO:0000259" key="11">
    <source>
        <dbReference type="PROSITE" id="PS51201"/>
    </source>
</evidence>
<keyword evidence="2" id="KW-0813">Transport</keyword>
<evidence type="ECO:0000313" key="12">
    <source>
        <dbReference type="EMBL" id="KPL51447.1"/>
    </source>
</evidence>
<comment type="subcellular location">
    <subcellularLocation>
        <location evidence="1">Endomembrane system</location>
        <topology evidence="1">Multi-pass membrane protein</topology>
    </subcellularLocation>
</comment>
<dbReference type="PROSITE" id="PS51201">
    <property type="entry name" value="RCK_N"/>
    <property type="match status" value="1"/>
</dbReference>
<keyword evidence="13" id="KW-1185">Reference proteome</keyword>
<feature type="domain" description="RCK N-terminal" evidence="11">
    <location>
        <begin position="420"/>
        <end position="537"/>
    </location>
</feature>
<feature type="transmembrane region" description="Helical" evidence="10">
    <location>
        <begin position="310"/>
        <end position="331"/>
    </location>
</feature>
<feature type="transmembrane region" description="Helical" evidence="10">
    <location>
        <begin position="337"/>
        <end position="363"/>
    </location>
</feature>
<dbReference type="InterPro" id="IPR006153">
    <property type="entry name" value="Cation/H_exchanger_TM"/>
</dbReference>
<dbReference type="GO" id="GO:0015297">
    <property type="term" value="F:antiporter activity"/>
    <property type="evidence" value="ECO:0007669"/>
    <property type="project" value="UniProtKB-KW"/>
</dbReference>
<keyword evidence="4" id="KW-0633">Potassium transport</keyword>
<dbReference type="Proteomes" id="UP000048984">
    <property type="component" value="Unassembled WGS sequence"/>
</dbReference>
<dbReference type="AlphaFoldDB" id="A0A0P6VX85"/>
<feature type="transmembrane region" description="Helical" evidence="10">
    <location>
        <begin position="375"/>
        <end position="394"/>
    </location>
</feature>
<dbReference type="Gene3D" id="1.20.1530.20">
    <property type="match status" value="1"/>
</dbReference>
<reference evidence="12 13" key="1">
    <citation type="submission" date="2015-09" db="EMBL/GenBank/DDBJ databases">
        <authorList>
            <person name="Jackson K.R."/>
            <person name="Lunt B.L."/>
            <person name="Fisher J.N.B."/>
            <person name="Gardner A.V."/>
            <person name="Bailey M.E."/>
            <person name="Deus L.M."/>
            <person name="Earl A.S."/>
            <person name="Gibby P.D."/>
            <person name="Hartmann K.A."/>
            <person name="Liu J.E."/>
            <person name="Manci A.M."/>
            <person name="Nielsen D.A."/>
            <person name="Solomon M.B."/>
            <person name="Breakwell D.P."/>
            <person name="Burnett S.H."/>
            <person name="Grose J.H."/>
        </authorList>
    </citation>
    <scope>NUCLEOTIDE SEQUENCE [LARGE SCALE GENOMIC DNA]</scope>
    <source>
        <strain evidence="12 13">16</strain>
    </source>
</reference>
<dbReference type="InterPro" id="IPR038770">
    <property type="entry name" value="Na+/solute_symporter_sf"/>
</dbReference>
<dbReference type="GO" id="GO:0005886">
    <property type="term" value="C:plasma membrane"/>
    <property type="evidence" value="ECO:0007669"/>
    <property type="project" value="TreeGrafter"/>
</dbReference>
<dbReference type="Pfam" id="PF00999">
    <property type="entry name" value="Na_H_Exchanger"/>
    <property type="match status" value="1"/>
</dbReference>
<feature type="transmembrane region" description="Helical" evidence="10">
    <location>
        <begin position="163"/>
        <end position="182"/>
    </location>
</feature>
<evidence type="ECO:0000313" key="13">
    <source>
        <dbReference type="Proteomes" id="UP000048984"/>
    </source>
</evidence>
<evidence type="ECO:0000256" key="5">
    <source>
        <dbReference type="ARBA" id="ARBA00022692"/>
    </source>
</evidence>
<evidence type="ECO:0000256" key="8">
    <source>
        <dbReference type="ARBA" id="ARBA00023065"/>
    </source>
</evidence>
<dbReference type="FunFam" id="3.40.50.720:FF:000036">
    <property type="entry name" value="Glutathione-regulated potassium-efflux system protein KefB"/>
    <property type="match status" value="1"/>
</dbReference>
<dbReference type="OrthoDB" id="9781411at2"/>
<feature type="transmembrane region" description="Helical" evidence="10">
    <location>
        <begin position="12"/>
        <end position="30"/>
    </location>
</feature>
<proteinExistence type="predicted"/>
<dbReference type="Gene3D" id="3.40.50.720">
    <property type="entry name" value="NAD(P)-binding Rossmann-like Domain"/>
    <property type="match status" value="1"/>
</dbReference>
<feature type="transmembrane region" description="Helical" evidence="10">
    <location>
        <begin position="234"/>
        <end position="264"/>
    </location>
</feature>
<keyword evidence="5 10" id="KW-0812">Transmembrane</keyword>
<evidence type="ECO:0000256" key="4">
    <source>
        <dbReference type="ARBA" id="ARBA00022538"/>
    </source>
</evidence>
<name>A0A0P6VX85_9HYPH</name>
<comment type="caution">
    <text evidence="12">The sequence shown here is derived from an EMBL/GenBank/DDBJ whole genome shotgun (WGS) entry which is preliminary data.</text>
</comment>